<evidence type="ECO:0000313" key="4">
    <source>
        <dbReference type="EMBL" id="KUN80912.1"/>
    </source>
</evidence>
<keyword evidence="2" id="KW-0804">Transcription</keyword>
<proteinExistence type="predicted"/>
<keyword evidence="5" id="KW-1185">Reference proteome</keyword>
<dbReference type="Gene3D" id="1.10.357.10">
    <property type="entry name" value="Tetracycline Repressor, domain 2"/>
    <property type="match status" value="1"/>
</dbReference>
<organism evidence="4 5">
    <name type="scientific">Streptomyces bungoensis</name>
    <dbReference type="NCBI Taxonomy" id="285568"/>
    <lineage>
        <taxon>Bacteria</taxon>
        <taxon>Bacillati</taxon>
        <taxon>Actinomycetota</taxon>
        <taxon>Actinomycetes</taxon>
        <taxon>Kitasatosporales</taxon>
        <taxon>Streptomycetaceae</taxon>
        <taxon>Streptomyces</taxon>
    </lineage>
</organism>
<sequence length="238" mass="25161">MTTSEAHDPRQDSPEAAVSRLRAEAGGRLAARHRVDLDPAELARAAGVDPALIEERFPDRDALLTDLVLAAYNAMGDSAERAAAEAEKAGAELLGRWVACCEGVRTWALAHPEEYVLIWGRPVPGYDAPPETMAAGARTVLVLLGLVREALAAGELALDHVPAPELSEGMARTIEPLAQGMLSGLPTPVITRMLIVWTQLHGMVGFEVNGHIAGVAADPAAFFTHAATAMGQYIGLPH</sequence>
<accession>A0A101SVL7</accession>
<dbReference type="AlphaFoldDB" id="A0A101SVL7"/>
<dbReference type="SUPFAM" id="SSF48498">
    <property type="entry name" value="Tetracyclin repressor-like, C-terminal domain"/>
    <property type="match status" value="1"/>
</dbReference>
<gene>
    <name evidence="4" type="ORF">AQJ66_24820</name>
</gene>
<dbReference type="Pfam" id="PF13305">
    <property type="entry name" value="TetR_C_33"/>
    <property type="match status" value="1"/>
</dbReference>
<dbReference type="RefSeq" id="WP_061926430.1">
    <property type="nucleotide sequence ID" value="NZ_JBEYBH010000027.1"/>
</dbReference>
<dbReference type="SUPFAM" id="SSF46689">
    <property type="entry name" value="Homeodomain-like"/>
    <property type="match status" value="1"/>
</dbReference>
<dbReference type="Proteomes" id="UP000053024">
    <property type="component" value="Unassembled WGS sequence"/>
</dbReference>
<evidence type="ECO:0000256" key="1">
    <source>
        <dbReference type="ARBA" id="ARBA00023015"/>
    </source>
</evidence>
<name>A0A101SVL7_9ACTN</name>
<dbReference type="EMBL" id="LMWX01000045">
    <property type="protein sequence ID" value="KUN80912.1"/>
    <property type="molecule type" value="Genomic_DNA"/>
</dbReference>
<dbReference type="InterPro" id="IPR009057">
    <property type="entry name" value="Homeodomain-like_sf"/>
</dbReference>
<comment type="caution">
    <text evidence="4">The sequence shown here is derived from an EMBL/GenBank/DDBJ whole genome shotgun (WGS) entry which is preliminary data.</text>
</comment>
<dbReference type="InterPro" id="IPR025996">
    <property type="entry name" value="MT1864/Rv1816-like_C"/>
</dbReference>
<dbReference type="InterPro" id="IPR036271">
    <property type="entry name" value="Tet_transcr_reg_TetR-rel_C_sf"/>
</dbReference>
<evidence type="ECO:0000259" key="3">
    <source>
        <dbReference type="Pfam" id="PF13305"/>
    </source>
</evidence>
<dbReference type="OrthoDB" id="3210322at2"/>
<feature type="domain" description="HTH-type transcriptional regulator MT1864/Rv1816-like C-terminal" evidence="3">
    <location>
        <begin position="97"/>
        <end position="229"/>
    </location>
</feature>
<reference evidence="4 5" key="1">
    <citation type="submission" date="2015-10" db="EMBL/GenBank/DDBJ databases">
        <title>Draft genome sequence of Streptomyces bungoensis DSM 41781, type strain for the species Streptomyces bungoensis.</title>
        <authorList>
            <person name="Ruckert C."/>
            <person name="Winkler A."/>
            <person name="Kalinowski J."/>
            <person name="Kampfer P."/>
            <person name="Glaeser S."/>
        </authorList>
    </citation>
    <scope>NUCLEOTIDE SEQUENCE [LARGE SCALE GENOMIC DNA]</scope>
    <source>
        <strain evidence="4 5">DSM 41781</strain>
    </source>
</reference>
<evidence type="ECO:0000313" key="5">
    <source>
        <dbReference type="Proteomes" id="UP000053024"/>
    </source>
</evidence>
<keyword evidence="1" id="KW-0805">Transcription regulation</keyword>
<protein>
    <submittedName>
        <fullName evidence="4">Transcriptional regulator</fullName>
    </submittedName>
</protein>
<evidence type="ECO:0000256" key="2">
    <source>
        <dbReference type="ARBA" id="ARBA00023163"/>
    </source>
</evidence>